<dbReference type="GO" id="GO:0008967">
    <property type="term" value="F:phosphoglycolate phosphatase activity"/>
    <property type="evidence" value="ECO:0007669"/>
    <property type="project" value="UniProtKB-EC"/>
</dbReference>
<feature type="active site" description="Proton donor" evidence="3">
    <location>
        <position position="26"/>
    </location>
</feature>
<protein>
    <submittedName>
        <fullName evidence="6">Phosphoglycolate phosphatase</fullName>
        <ecNumber evidence="6">3.1.3.18</ecNumber>
    </submittedName>
</protein>
<dbReference type="SUPFAM" id="SSF56784">
    <property type="entry name" value="HAD-like"/>
    <property type="match status" value="1"/>
</dbReference>
<feature type="binding site" evidence="5">
    <location>
        <position position="24"/>
    </location>
    <ligand>
        <name>Mg(2+)</name>
        <dbReference type="ChEBI" id="CHEBI:18420"/>
    </ligand>
</feature>
<organism evidence="6 7">
    <name type="scientific">Mytilus galloprovincialis</name>
    <name type="common">Mediterranean mussel</name>
    <dbReference type="NCBI Taxonomy" id="29158"/>
    <lineage>
        <taxon>Eukaryota</taxon>
        <taxon>Metazoa</taxon>
        <taxon>Spiralia</taxon>
        <taxon>Lophotrochozoa</taxon>
        <taxon>Mollusca</taxon>
        <taxon>Bivalvia</taxon>
        <taxon>Autobranchia</taxon>
        <taxon>Pteriomorphia</taxon>
        <taxon>Mytilida</taxon>
        <taxon>Mytiloidea</taxon>
        <taxon>Mytilidae</taxon>
        <taxon>Mytilinae</taxon>
        <taxon>Mytilus</taxon>
    </lineage>
</organism>
<evidence type="ECO:0000256" key="2">
    <source>
        <dbReference type="PIRNR" id="PIRNR000915"/>
    </source>
</evidence>
<gene>
    <name evidence="6" type="ORF">MGAL_10B075493</name>
</gene>
<feature type="binding site" evidence="5">
    <location>
        <position position="26"/>
    </location>
    <ligand>
        <name>Mg(2+)</name>
        <dbReference type="ChEBI" id="CHEBI:18420"/>
    </ligand>
</feature>
<dbReference type="NCBIfam" id="TIGR01460">
    <property type="entry name" value="HAD-SF-IIA"/>
    <property type="match status" value="1"/>
</dbReference>
<evidence type="ECO:0000256" key="4">
    <source>
        <dbReference type="PIRSR" id="PIRSR000915-2"/>
    </source>
</evidence>
<keyword evidence="1 2" id="KW-0378">Hydrolase</keyword>
<dbReference type="EMBL" id="UYJE01006363">
    <property type="protein sequence ID" value="VDI45392.1"/>
    <property type="molecule type" value="Genomic_DNA"/>
</dbReference>
<feature type="binding site" evidence="5">
    <location>
        <position position="244"/>
    </location>
    <ligand>
        <name>Mg(2+)</name>
        <dbReference type="ChEBI" id="CHEBI:18420"/>
    </ligand>
</feature>
<dbReference type="Pfam" id="PF13242">
    <property type="entry name" value="Hydrolase_like"/>
    <property type="match status" value="1"/>
</dbReference>
<dbReference type="InterPro" id="IPR036412">
    <property type="entry name" value="HAD-like_sf"/>
</dbReference>
<dbReference type="EC" id="3.1.3.18" evidence="6"/>
<evidence type="ECO:0000256" key="1">
    <source>
        <dbReference type="ARBA" id="ARBA00022801"/>
    </source>
</evidence>
<evidence type="ECO:0000313" key="6">
    <source>
        <dbReference type="EMBL" id="VDI45392.1"/>
    </source>
</evidence>
<feature type="binding site" evidence="4">
    <location>
        <position position="219"/>
    </location>
    <ligand>
        <name>substrate</name>
    </ligand>
</feature>
<dbReference type="OrthoDB" id="413953at2759"/>
<keyword evidence="5" id="KW-0479">Metal-binding</keyword>
<keyword evidence="7" id="KW-1185">Reference proteome</keyword>
<dbReference type="Pfam" id="PF13344">
    <property type="entry name" value="Hydrolase_6"/>
    <property type="match status" value="1"/>
</dbReference>
<dbReference type="InterPro" id="IPR023214">
    <property type="entry name" value="HAD_sf"/>
</dbReference>
<proteinExistence type="inferred from homology"/>
<dbReference type="Proteomes" id="UP000596742">
    <property type="component" value="Unassembled WGS sequence"/>
</dbReference>
<reference evidence="6" key="1">
    <citation type="submission" date="2018-11" db="EMBL/GenBank/DDBJ databases">
        <authorList>
            <person name="Alioto T."/>
            <person name="Alioto T."/>
        </authorList>
    </citation>
    <scope>NUCLEOTIDE SEQUENCE</scope>
</reference>
<dbReference type="Gene3D" id="3.40.50.1000">
    <property type="entry name" value="HAD superfamily/HAD-like"/>
    <property type="match status" value="2"/>
</dbReference>
<dbReference type="AlphaFoldDB" id="A0A8B6F7N4"/>
<keyword evidence="5" id="KW-0460">Magnesium</keyword>
<sequence>MACRKVDRAIARKIIDSIDNFLFDCDGVLWEASKEIPGSADTIAALRKLGKKIFYITNNSGKTRSQYVQKCKSLGFHAAEEDVICTGHAAAQYINAQNLKGKVYCVGNTSMGVELDSFGIKHFGIGPDEVPGSIEQIGIQQHVNLDPEVSCVLVGFDPHINYMKMTKAASYIRKNGTLFVATNEDTHLPLAGDLVVPGTGAVVGAIKIPARKEPVVVGKPNSVMFDLLKKEHNLDPSRCMMVGDRSDTDIHMASLCGMDSLMVFSGDMSYERLQALQKSADTDDKKLNIPKYYCDKLGDLGSFIQQFI</sequence>
<accession>A0A8B6F7N4</accession>
<comment type="cofactor">
    <cofactor evidence="5">
        <name>Mg(2+)</name>
        <dbReference type="ChEBI" id="CHEBI:18420"/>
    </cofactor>
    <text evidence="5">Divalent metal ions. Mg(2+) is the most effective.</text>
</comment>
<name>A0A8B6F7N4_MYTGA</name>
<dbReference type="InterPro" id="IPR006349">
    <property type="entry name" value="PGP_euk"/>
</dbReference>
<dbReference type="PANTHER" id="PTHR19288:SF93">
    <property type="entry name" value="FI11325P-RELATED"/>
    <property type="match status" value="1"/>
</dbReference>
<dbReference type="PIRSF" id="PIRSF000915">
    <property type="entry name" value="PGP-type_phosphatase"/>
    <property type="match status" value="1"/>
</dbReference>
<feature type="active site" description="Nucleophile" evidence="3">
    <location>
        <position position="24"/>
    </location>
</feature>
<dbReference type="PANTHER" id="PTHR19288">
    <property type="entry name" value="4-NITROPHENYLPHOSPHATASE-RELATED"/>
    <property type="match status" value="1"/>
</dbReference>
<dbReference type="GO" id="GO:0005737">
    <property type="term" value="C:cytoplasm"/>
    <property type="evidence" value="ECO:0007669"/>
    <property type="project" value="TreeGrafter"/>
</dbReference>
<dbReference type="InterPro" id="IPR006357">
    <property type="entry name" value="HAD-SF_hydro_IIA"/>
</dbReference>
<evidence type="ECO:0000256" key="5">
    <source>
        <dbReference type="PIRSR" id="PIRSR000915-3"/>
    </source>
</evidence>
<dbReference type="NCBIfam" id="TIGR01452">
    <property type="entry name" value="PGP_euk"/>
    <property type="match status" value="1"/>
</dbReference>
<evidence type="ECO:0000256" key="3">
    <source>
        <dbReference type="PIRSR" id="PIRSR000915-1"/>
    </source>
</evidence>
<dbReference type="GO" id="GO:0046872">
    <property type="term" value="F:metal ion binding"/>
    <property type="evidence" value="ECO:0007669"/>
    <property type="project" value="UniProtKB-KW"/>
</dbReference>
<comment type="caution">
    <text evidence="6">The sequence shown here is derived from an EMBL/GenBank/DDBJ whole genome shotgun (WGS) entry which is preliminary data.</text>
</comment>
<comment type="similarity">
    <text evidence="2">Belongs to the HAD-like hydrolase superfamily.</text>
</comment>
<evidence type="ECO:0000313" key="7">
    <source>
        <dbReference type="Proteomes" id="UP000596742"/>
    </source>
</evidence>